<dbReference type="AlphaFoldDB" id="A0AAQ4FPD5"/>
<evidence type="ECO:0008006" key="4">
    <source>
        <dbReference type="Google" id="ProtNLM"/>
    </source>
</evidence>
<protein>
    <recommendedName>
        <fullName evidence="4">Secreted protein</fullName>
    </recommendedName>
</protein>
<dbReference type="Proteomes" id="UP001321473">
    <property type="component" value="Unassembled WGS sequence"/>
</dbReference>
<comment type="caution">
    <text evidence="2">The sequence shown here is derived from an EMBL/GenBank/DDBJ whole genome shotgun (WGS) entry which is preliminary data.</text>
</comment>
<keyword evidence="1" id="KW-0732">Signal</keyword>
<name>A0AAQ4FPD5_AMBAM</name>
<keyword evidence="3" id="KW-1185">Reference proteome</keyword>
<dbReference type="EMBL" id="JARKHS020000762">
    <property type="protein sequence ID" value="KAK8788468.1"/>
    <property type="molecule type" value="Genomic_DNA"/>
</dbReference>
<evidence type="ECO:0000313" key="2">
    <source>
        <dbReference type="EMBL" id="KAK8788468.1"/>
    </source>
</evidence>
<feature type="signal peptide" evidence="1">
    <location>
        <begin position="1"/>
        <end position="23"/>
    </location>
</feature>
<evidence type="ECO:0000256" key="1">
    <source>
        <dbReference type="SAM" id="SignalP"/>
    </source>
</evidence>
<reference evidence="2 3" key="1">
    <citation type="journal article" date="2023" name="Arcadia Sci">
        <title>De novo assembly of a long-read Amblyomma americanum tick genome.</title>
        <authorList>
            <person name="Chou S."/>
            <person name="Poskanzer K.E."/>
            <person name="Rollins M."/>
            <person name="Thuy-Boun P.S."/>
        </authorList>
    </citation>
    <scope>NUCLEOTIDE SEQUENCE [LARGE SCALE GENOMIC DNA]</scope>
    <source>
        <strain evidence="2">F_SG_1</strain>
        <tissue evidence="2">Salivary glands</tissue>
    </source>
</reference>
<accession>A0AAQ4FPD5</accession>
<feature type="chain" id="PRO_5042908064" description="Secreted protein" evidence="1">
    <location>
        <begin position="24"/>
        <end position="169"/>
    </location>
</feature>
<dbReference type="InterPro" id="IPR036116">
    <property type="entry name" value="FN3_sf"/>
</dbReference>
<evidence type="ECO:0000313" key="3">
    <source>
        <dbReference type="Proteomes" id="UP001321473"/>
    </source>
</evidence>
<organism evidence="2 3">
    <name type="scientific">Amblyomma americanum</name>
    <name type="common">Lone star tick</name>
    <dbReference type="NCBI Taxonomy" id="6943"/>
    <lineage>
        <taxon>Eukaryota</taxon>
        <taxon>Metazoa</taxon>
        <taxon>Ecdysozoa</taxon>
        <taxon>Arthropoda</taxon>
        <taxon>Chelicerata</taxon>
        <taxon>Arachnida</taxon>
        <taxon>Acari</taxon>
        <taxon>Parasitiformes</taxon>
        <taxon>Ixodida</taxon>
        <taxon>Ixodoidea</taxon>
        <taxon>Ixodidae</taxon>
        <taxon>Amblyomminae</taxon>
        <taxon>Amblyomma</taxon>
    </lineage>
</organism>
<proteinExistence type="predicted"/>
<dbReference type="SUPFAM" id="SSF49265">
    <property type="entry name" value="Fibronectin type III"/>
    <property type="match status" value="1"/>
</dbReference>
<gene>
    <name evidence="2" type="ORF">V5799_021750</name>
</gene>
<sequence>MAVQLFLLAYVSLAATFTATAYGSQQKREAALTKREVWKETPAKLSSVIADFNLQPVSSTSLQATWRTKYEDGTMYFEVCLLVPFDKTCTHYTTDAKSQQYRFDNLKPDAQYSVSASYDIVVKGAYHKWHSTRTVKMPPPGWEGAASSLASSGLLVLMPLLHFVARWAA</sequence>